<dbReference type="AlphaFoldDB" id="A0A4P2Q9A7"/>
<proteinExistence type="inferred from homology"/>
<keyword evidence="2" id="KW-0378">Hydrolase</keyword>
<accession>A0A4P2Q9A7</accession>
<evidence type="ECO:0000259" key="4">
    <source>
        <dbReference type="Pfam" id="PF00703"/>
    </source>
</evidence>
<dbReference type="InterPro" id="IPR013783">
    <property type="entry name" value="Ig-like_fold"/>
</dbReference>
<dbReference type="PANTHER" id="PTHR43730">
    <property type="entry name" value="BETA-MANNOSIDASE"/>
    <property type="match status" value="1"/>
</dbReference>
<evidence type="ECO:0000256" key="2">
    <source>
        <dbReference type="ARBA" id="ARBA00023295"/>
    </source>
</evidence>
<dbReference type="GO" id="GO:0005975">
    <property type="term" value="P:carbohydrate metabolic process"/>
    <property type="evidence" value="ECO:0007669"/>
    <property type="project" value="InterPro"/>
</dbReference>
<dbReference type="Proteomes" id="UP000295781">
    <property type="component" value="Chromosome"/>
</dbReference>
<feature type="domain" description="Glycoside hydrolase family 2 immunoglobulin-like beta-sandwich" evidence="4">
    <location>
        <begin position="29"/>
        <end position="120"/>
    </location>
</feature>
<dbReference type="Pfam" id="PF00703">
    <property type="entry name" value="Glyco_hydro_2"/>
    <property type="match status" value="1"/>
</dbReference>
<dbReference type="SUPFAM" id="SSF49303">
    <property type="entry name" value="beta-Galactosidase/glucuronidase domain"/>
    <property type="match status" value="1"/>
</dbReference>
<gene>
    <name evidence="5" type="ORF">SOCEGT47_066680</name>
</gene>
<dbReference type="InterPro" id="IPR017853">
    <property type="entry name" value="GH"/>
</dbReference>
<evidence type="ECO:0000313" key="5">
    <source>
        <dbReference type="EMBL" id="AUX26109.1"/>
    </source>
</evidence>
<dbReference type="GO" id="GO:0006516">
    <property type="term" value="P:glycoprotein catabolic process"/>
    <property type="evidence" value="ECO:0007669"/>
    <property type="project" value="TreeGrafter"/>
</dbReference>
<feature type="compositionally biased region" description="Low complexity" evidence="3">
    <location>
        <begin position="395"/>
        <end position="429"/>
    </location>
</feature>
<dbReference type="InterPro" id="IPR050887">
    <property type="entry name" value="Beta-mannosidase_GH2"/>
</dbReference>
<dbReference type="InterPro" id="IPR006102">
    <property type="entry name" value="Ig-like_GH2"/>
</dbReference>
<feature type="region of interest" description="Disordered" evidence="3">
    <location>
        <begin position="395"/>
        <end position="457"/>
    </location>
</feature>
<dbReference type="EMBL" id="CP012670">
    <property type="protein sequence ID" value="AUX26109.1"/>
    <property type="molecule type" value="Genomic_DNA"/>
</dbReference>
<evidence type="ECO:0000313" key="6">
    <source>
        <dbReference type="Proteomes" id="UP000295781"/>
    </source>
</evidence>
<evidence type="ECO:0000256" key="1">
    <source>
        <dbReference type="ARBA" id="ARBA00007401"/>
    </source>
</evidence>
<comment type="similarity">
    <text evidence="1">Belongs to the glycosyl hydrolase 2 family.</text>
</comment>
<evidence type="ECO:0000256" key="3">
    <source>
        <dbReference type="SAM" id="MobiDB-lite"/>
    </source>
</evidence>
<dbReference type="Gene3D" id="3.20.20.80">
    <property type="entry name" value="Glycosidases"/>
    <property type="match status" value="1"/>
</dbReference>
<dbReference type="RefSeq" id="WP_165373482.1">
    <property type="nucleotide sequence ID" value="NZ_CP012670.1"/>
</dbReference>
<reference evidence="5 6" key="1">
    <citation type="submission" date="2015-09" db="EMBL/GenBank/DDBJ databases">
        <title>Sorangium comparison.</title>
        <authorList>
            <person name="Zaburannyi N."/>
            <person name="Bunk B."/>
            <person name="Overmann J."/>
            <person name="Mueller R."/>
        </authorList>
    </citation>
    <scope>NUCLEOTIDE SEQUENCE [LARGE SCALE GENOMIC DNA]</scope>
    <source>
        <strain evidence="5 6">So ceGT47</strain>
    </source>
</reference>
<organism evidence="5 6">
    <name type="scientific">Sorangium cellulosum</name>
    <name type="common">Polyangium cellulosum</name>
    <dbReference type="NCBI Taxonomy" id="56"/>
    <lineage>
        <taxon>Bacteria</taxon>
        <taxon>Pseudomonadati</taxon>
        <taxon>Myxococcota</taxon>
        <taxon>Polyangia</taxon>
        <taxon>Polyangiales</taxon>
        <taxon>Polyangiaceae</taxon>
        <taxon>Sorangium</taxon>
    </lineage>
</organism>
<dbReference type="PANTHER" id="PTHR43730:SF1">
    <property type="entry name" value="BETA-MANNOSIDASE"/>
    <property type="match status" value="1"/>
</dbReference>
<dbReference type="Gene3D" id="2.60.40.10">
    <property type="entry name" value="Immunoglobulins"/>
    <property type="match status" value="1"/>
</dbReference>
<sequence>MSYGWDWHPRLIPCGIWQETGVQLRPACHFRAVDFRYRLSDDLTTADLDVRIETSDPAAARASWRLLDPDGEEVVSSATPEARLTGVRLWWPSGEGEPALYTLEVLLGGERAHTRKVGFRRVRLVMHEGAWDEPARFPKSRSLPPVTLEVNGRMIFARGSNWVCPEIFPGVIDEGVYRPLLELARDAHFNLLRTWGGAIVNKEAFYAICDELGLMVWTEFHLACNLYEGEPNYLRVLEQEAESIIRRVRQHPSLALWCGGNELFNVWSGMTDQSLPLRLLNKMTYELDRDTPFIPTAPLDGMGHGDYRFRDERGREPPPDLRVGEQHGLFRVRLPRPLGRGLPEDVHPRGRALPAAEGHGVGGAPRLQRLEHGSGELAVSGHHRALLRPGALARGARGARAAPPGRGLQVHSCSRGSRGAPSGSSSAWRAARRSIRATRSLTRTWPSGESRRPASGS</sequence>
<dbReference type="InterPro" id="IPR036156">
    <property type="entry name" value="Beta-gal/glucu_dom_sf"/>
</dbReference>
<protein>
    <recommendedName>
        <fullName evidence="4">Glycoside hydrolase family 2 immunoglobulin-like beta-sandwich domain-containing protein</fullName>
    </recommendedName>
</protein>
<dbReference type="SUPFAM" id="SSF51445">
    <property type="entry name" value="(Trans)glycosidases"/>
    <property type="match status" value="1"/>
</dbReference>
<name>A0A4P2Q9A7_SORCE</name>
<keyword evidence="2" id="KW-0326">Glycosidase</keyword>
<dbReference type="GO" id="GO:0004567">
    <property type="term" value="F:beta-mannosidase activity"/>
    <property type="evidence" value="ECO:0007669"/>
    <property type="project" value="TreeGrafter"/>
</dbReference>